<feature type="compositionally biased region" description="Polar residues" evidence="10">
    <location>
        <begin position="1943"/>
        <end position="1967"/>
    </location>
</feature>
<dbReference type="EMBL" id="HBUF01061241">
    <property type="protein sequence ID" value="CAG6625932.1"/>
    <property type="molecule type" value="Transcribed_RNA"/>
</dbReference>
<dbReference type="EMBL" id="HBUF01061242">
    <property type="protein sequence ID" value="CAG6625933.1"/>
    <property type="molecule type" value="Transcribed_RNA"/>
</dbReference>
<dbReference type="Pfam" id="PF12796">
    <property type="entry name" value="Ank_2"/>
    <property type="match status" value="8"/>
</dbReference>
<dbReference type="CDD" id="cd08317">
    <property type="entry name" value="Death_ank"/>
    <property type="match status" value="1"/>
</dbReference>
<feature type="repeat" description="ANK" evidence="9">
    <location>
        <begin position="601"/>
        <end position="633"/>
    </location>
</feature>
<dbReference type="InterPro" id="IPR002110">
    <property type="entry name" value="Ankyrin_rpt"/>
</dbReference>
<feature type="region of interest" description="Disordered" evidence="10">
    <location>
        <begin position="1797"/>
        <end position="1825"/>
    </location>
</feature>
<dbReference type="InterPro" id="IPR051165">
    <property type="entry name" value="Multifunctional_ANK_Repeat"/>
</dbReference>
<keyword evidence="3" id="KW-0963">Cytoplasm</keyword>
<dbReference type="Pfam" id="PF00023">
    <property type="entry name" value="Ank"/>
    <property type="match status" value="2"/>
</dbReference>
<accession>A0A8D8VHX6</accession>
<feature type="repeat" description="ANK" evidence="9">
    <location>
        <begin position="271"/>
        <end position="303"/>
    </location>
</feature>
<feature type="compositionally biased region" description="Gly residues" evidence="10">
    <location>
        <begin position="1841"/>
        <end position="1853"/>
    </location>
</feature>
<feature type="compositionally biased region" description="Low complexity" evidence="10">
    <location>
        <begin position="1901"/>
        <end position="1927"/>
    </location>
</feature>
<dbReference type="FunFam" id="1.25.40.20:FF:000095">
    <property type="entry name" value="Ankyrin 2, isoform J"/>
    <property type="match status" value="1"/>
</dbReference>
<dbReference type="Pfam" id="PF00531">
    <property type="entry name" value="Death"/>
    <property type="match status" value="1"/>
</dbReference>
<name>A0A8D8VHX6_9HEMI</name>
<dbReference type="FunFam" id="2.60.220.30:FF:000002">
    <property type="entry name" value="Ankyrin-3 isoform 2"/>
    <property type="match status" value="1"/>
</dbReference>
<evidence type="ECO:0000259" key="12">
    <source>
        <dbReference type="PROSITE" id="PS51145"/>
    </source>
</evidence>
<dbReference type="PROSITE" id="PS50297">
    <property type="entry name" value="ANK_REP_REGION"/>
    <property type="match status" value="22"/>
</dbReference>
<dbReference type="PRINTS" id="PR01415">
    <property type="entry name" value="ANKYRIN"/>
</dbReference>
<feature type="domain" description="Death" evidence="11">
    <location>
        <begin position="1480"/>
        <end position="1558"/>
    </location>
</feature>
<feature type="repeat" description="ANK" evidence="9">
    <location>
        <begin position="176"/>
        <end position="199"/>
    </location>
</feature>
<feature type="repeat" description="ANK" evidence="9">
    <location>
        <begin position="766"/>
        <end position="798"/>
    </location>
</feature>
<dbReference type="PROSITE" id="PS50017">
    <property type="entry name" value="DEATH_DOMAIN"/>
    <property type="match status" value="1"/>
</dbReference>
<feature type="repeat" description="ANK" evidence="9">
    <location>
        <begin position="403"/>
        <end position="435"/>
    </location>
</feature>
<feature type="repeat" description="ANK" evidence="9">
    <location>
        <begin position="634"/>
        <end position="666"/>
    </location>
</feature>
<dbReference type="FunFam" id="2.60.220.30:FF:000001">
    <property type="entry name" value="Ankyrin-3 isoform 2"/>
    <property type="match status" value="1"/>
</dbReference>
<feature type="repeat" description="ANK" evidence="9">
    <location>
        <begin position="469"/>
        <end position="501"/>
    </location>
</feature>
<organism evidence="13">
    <name type="scientific">Cacopsylla melanoneura</name>
    <dbReference type="NCBI Taxonomy" id="428564"/>
    <lineage>
        <taxon>Eukaryota</taxon>
        <taxon>Metazoa</taxon>
        <taxon>Ecdysozoa</taxon>
        <taxon>Arthropoda</taxon>
        <taxon>Hexapoda</taxon>
        <taxon>Insecta</taxon>
        <taxon>Pterygota</taxon>
        <taxon>Neoptera</taxon>
        <taxon>Paraneoptera</taxon>
        <taxon>Hemiptera</taxon>
        <taxon>Sternorrhyncha</taxon>
        <taxon>Psylloidea</taxon>
        <taxon>Psyllidae</taxon>
        <taxon>Psyllinae</taxon>
        <taxon>Cacopsylla</taxon>
    </lineage>
</organism>
<dbReference type="Gene3D" id="2.60.220.30">
    <property type="match status" value="2"/>
</dbReference>
<evidence type="ECO:0000259" key="11">
    <source>
        <dbReference type="PROSITE" id="PS50017"/>
    </source>
</evidence>
<dbReference type="InterPro" id="IPR011029">
    <property type="entry name" value="DEATH-like_dom_sf"/>
</dbReference>
<dbReference type="GO" id="GO:0016020">
    <property type="term" value="C:membrane"/>
    <property type="evidence" value="ECO:0007669"/>
    <property type="project" value="UniProtKB-SubCell"/>
</dbReference>
<dbReference type="Gene3D" id="1.25.40.20">
    <property type="entry name" value="Ankyrin repeat-containing domain"/>
    <property type="match status" value="3"/>
</dbReference>
<proteinExistence type="predicted"/>
<dbReference type="InterPro" id="IPR000488">
    <property type="entry name" value="Death_dom"/>
</dbReference>
<dbReference type="SMART" id="SM00248">
    <property type="entry name" value="ANK"/>
    <property type="match status" value="23"/>
</dbReference>
<dbReference type="Pfam" id="PF13606">
    <property type="entry name" value="Ank_3"/>
    <property type="match status" value="1"/>
</dbReference>
<feature type="repeat" description="ANK" evidence="9">
    <location>
        <begin position="436"/>
        <end position="468"/>
    </location>
</feature>
<feature type="compositionally biased region" description="Low complexity" evidence="10">
    <location>
        <begin position="1758"/>
        <end position="1770"/>
    </location>
</feature>
<evidence type="ECO:0000256" key="5">
    <source>
        <dbReference type="ARBA" id="ARBA00022737"/>
    </source>
</evidence>
<feature type="repeat" description="ANK" evidence="9">
    <location>
        <begin position="733"/>
        <end position="765"/>
    </location>
</feature>
<feature type="domain" description="ZU5" evidence="12">
    <location>
        <begin position="986"/>
        <end position="1143"/>
    </location>
</feature>
<dbReference type="PROSITE" id="PS50088">
    <property type="entry name" value="ANK_REPEAT"/>
    <property type="match status" value="22"/>
</dbReference>
<feature type="repeat" description="ANK" evidence="9">
    <location>
        <begin position="77"/>
        <end position="109"/>
    </location>
</feature>
<evidence type="ECO:0000256" key="10">
    <source>
        <dbReference type="SAM" id="MobiDB-lite"/>
    </source>
</evidence>
<feature type="compositionally biased region" description="Basic and acidic residues" evidence="10">
    <location>
        <begin position="1877"/>
        <end position="1900"/>
    </location>
</feature>
<dbReference type="GO" id="GO:0005856">
    <property type="term" value="C:cytoskeleton"/>
    <property type="evidence" value="ECO:0007669"/>
    <property type="project" value="UniProtKB-SubCell"/>
</dbReference>
<feature type="repeat" description="ANK" evidence="9">
    <location>
        <begin position="238"/>
        <end position="270"/>
    </location>
</feature>
<feature type="region of interest" description="Disordered" evidence="10">
    <location>
        <begin position="9"/>
        <end position="47"/>
    </location>
</feature>
<reference evidence="13" key="1">
    <citation type="submission" date="2021-05" db="EMBL/GenBank/DDBJ databases">
        <authorList>
            <person name="Alioto T."/>
            <person name="Alioto T."/>
            <person name="Gomez Garrido J."/>
        </authorList>
    </citation>
    <scope>NUCLEOTIDE SEQUENCE</scope>
</reference>
<evidence type="ECO:0000256" key="2">
    <source>
        <dbReference type="ARBA" id="ARBA00004370"/>
    </source>
</evidence>
<dbReference type="SUPFAM" id="SSF47986">
    <property type="entry name" value="DEATH domain"/>
    <property type="match status" value="1"/>
</dbReference>
<feature type="repeat" description="ANK" evidence="9">
    <location>
        <begin position="304"/>
        <end position="336"/>
    </location>
</feature>
<dbReference type="Gene3D" id="1.10.533.10">
    <property type="entry name" value="Death Domain, Fas"/>
    <property type="match status" value="1"/>
</dbReference>
<feature type="compositionally biased region" description="Basic residues" evidence="10">
    <location>
        <begin position="1771"/>
        <end position="1781"/>
    </location>
</feature>
<protein>
    <submittedName>
        <fullName evidence="13">Ankyrin-2</fullName>
    </submittedName>
</protein>
<feature type="repeat" description="ANK" evidence="9">
    <location>
        <begin position="568"/>
        <end position="600"/>
    </location>
</feature>
<feature type="repeat" description="ANK" evidence="9">
    <location>
        <begin position="370"/>
        <end position="402"/>
    </location>
</feature>
<evidence type="ECO:0000256" key="1">
    <source>
        <dbReference type="ARBA" id="ARBA00004245"/>
    </source>
</evidence>
<keyword evidence="8" id="KW-0206">Cytoskeleton</keyword>
<feature type="repeat" description="ANK" evidence="9">
    <location>
        <begin position="535"/>
        <end position="567"/>
    </location>
</feature>
<evidence type="ECO:0000256" key="3">
    <source>
        <dbReference type="ARBA" id="ARBA00022490"/>
    </source>
</evidence>
<keyword evidence="7" id="KW-0472">Membrane</keyword>
<evidence type="ECO:0000313" key="13">
    <source>
        <dbReference type="EMBL" id="CAG6625933.1"/>
    </source>
</evidence>
<feature type="repeat" description="ANK" evidence="9">
    <location>
        <begin position="110"/>
        <end position="142"/>
    </location>
</feature>
<feature type="repeat" description="ANK" evidence="9">
    <location>
        <begin position="143"/>
        <end position="175"/>
    </location>
</feature>
<evidence type="ECO:0000256" key="4">
    <source>
        <dbReference type="ARBA" id="ARBA00022553"/>
    </source>
</evidence>
<feature type="region of interest" description="Disordered" evidence="10">
    <location>
        <begin position="1739"/>
        <end position="1784"/>
    </location>
</feature>
<feature type="domain" description="ZU5" evidence="12">
    <location>
        <begin position="1145"/>
        <end position="1292"/>
    </location>
</feature>
<dbReference type="Pfam" id="PF00791">
    <property type="entry name" value="ZU5"/>
    <property type="match status" value="1"/>
</dbReference>
<dbReference type="FunFam" id="1.25.40.20:FF:000003">
    <property type="entry name" value="Ankyrin, isoform B"/>
    <property type="match status" value="1"/>
</dbReference>
<comment type="subcellular location">
    <subcellularLocation>
        <location evidence="1">Cytoplasm</location>
        <location evidence="1">Cytoskeleton</location>
    </subcellularLocation>
    <subcellularLocation>
        <location evidence="2">Membrane</location>
    </subcellularLocation>
</comment>
<dbReference type="InterPro" id="IPR036770">
    <property type="entry name" value="Ankyrin_rpt-contain_sf"/>
</dbReference>
<feature type="repeat" description="ANK" evidence="9">
    <location>
        <begin position="44"/>
        <end position="76"/>
    </location>
</feature>
<evidence type="ECO:0000256" key="9">
    <source>
        <dbReference type="PROSITE-ProRule" id="PRU00023"/>
    </source>
</evidence>
<feature type="region of interest" description="Disordered" evidence="10">
    <location>
        <begin position="1588"/>
        <end position="1619"/>
    </location>
</feature>
<feature type="repeat" description="ANK" evidence="9">
    <location>
        <begin position="502"/>
        <end position="534"/>
    </location>
</feature>
<dbReference type="Pfam" id="PF17809">
    <property type="entry name" value="UPA_2"/>
    <property type="match status" value="1"/>
</dbReference>
<evidence type="ECO:0000256" key="7">
    <source>
        <dbReference type="ARBA" id="ARBA00023136"/>
    </source>
</evidence>
<dbReference type="InterPro" id="IPR040745">
    <property type="entry name" value="Ankyrin_UPA"/>
</dbReference>
<dbReference type="FunFam" id="1.25.40.20:FF:000001">
    <property type="entry name" value="Ankyrin-2 isoform 2"/>
    <property type="match status" value="1"/>
</dbReference>
<dbReference type="SMART" id="SM00005">
    <property type="entry name" value="DEATH"/>
    <property type="match status" value="1"/>
</dbReference>
<feature type="compositionally biased region" description="Low complexity" evidence="10">
    <location>
        <begin position="10"/>
        <end position="20"/>
    </location>
</feature>
<dbReference type="InterPro" id="IPR000906">
    <property type="entry name" value="ZU5_dom"/>
</dbReference>
<dbReference type="SUPFAM" id="SSF48403">
    <property type="entry name" value="Ankyrin repeat"/>
    <property type="match status" value="2"/>
</dbReference>
<evidence type="ECO:0000256" key="8">
    <source>
        <dbReference type="ARBA" id="ARBA00023212"/>
    </source>
</evidence>
<sequence>MPSVEIEVENNGGLMNNGNGVADKDRAPKTNVETLPRPTGKQSDPNTSFLRAARAGHLEKLRELLESGVDINTSNANGLNALHLAAKDGHTTVVKALLKGGCKVDASTKKGNTALHIAALAGQEEVAKILVEAGATINVQSLNGFTPLYMAAQENHDGVVKYLLSKGGNQTLATEDGFTPLAVAMQQGHDRVVAVLLENDTKGKVKLPALHIAAKKDDCKAAALLLENDHSPDVKSNSHFTPLHIAAHYGNTNIAELLIQKHANVNNQAKHNITPLHVACKWGKVTMVELLISRGANIEAKTRDGLTPLHCAARSGHDNVIDILIEKGAQLYSKTKNGLAPLHMASQGDHEAATRVLIYHGAGVDEITVDYLTALHVASHCGHVRVAKTLLDRKADPNARALNGFTPLHIACKKNRYKVVELLLKYGASIAATTESGLTPLHVASFMGCMNIAIFLLQAGAAPDTATVRGETPLHLAARANQTDIVRILLRNGASVDARAREDQTPLHVASRLGNGDIASLLLQHGASVDAPTKDGYTALHISAKEGQDEVASILMENAASITATTKKGFTPLHLAAKYGRMKIAQMLLQKEAPVDSQGKNGVTPLHVASHYDHQNVALLLLDRGASPHAVAKNGYTPLHIAAKKNQMDIATTLLEYNAKPNAESKAGFTPLHLSAQEGHTDMSSLLIEHGAIVNHQAKNGLTPLHLCAQEDKVNVATILVKSHAEIDPVTKAGFTPLHIASHFGQLNMVRYLVENGASVNAATKLGYTPLHQASQQGRVLIIDLLLQAGAQPNATTNHGQTALHIAQKLGYISVIETLKIVTETTIVTTTVTTIEEKYRVVAPEAMQEVYMSDSEDEGGGEDIVTLTSSDYGKPTHAQHVYLPYYQGQMQYTREDPIMSDQQQYKYMTADGDKLGADDSLKIDVTHDERDHSRDSTYGVVGGGVNEYIVNNQHTYNSQHSPNNMSVISSTSDNVDIARTPVHVGFLVSFLVDARGGAMKGCRHSGVRVIIPPRKAPQPMRVTCRYLRKDKLTNPPVIMESEALASRILELGPAGAKFLGPVIIEVPHFASLRDKERELIILRSDDGATWKEHKLDASEEAVQEVLNESFPGEELRQLEDLHTSRIVRILTVDFPQYFAVVTRLRQEIHAVGPEGGVVSSSAVPLVQALFPPDALTKRIKVGLQAQPIPSELVTKLLGNRVAVSPIVSIEPRRRKFHKPITLTIPLPQAANKGMLNQYSGNAPTLRLLCSITGGNSKAVWEDVTGATPLTFVKDCVSFTTTISARFWLVDCSSNVSQAPNMASELYNVASHVPFMAKFVVFAKRTDLLEARLRVFCMTDDKEDKTLEHQEHFTEVAKSRDVEVMQGRPIHVEFAGNLIPIAKSGDPLKLEFLAFKENRLPFTVRVRDPDETTMARILFMREPKAARGEPQQTPLCTLNIALPDNIFPESAMSESDLLNLDISHQLLAGRSFAHTETIQRADIRLSDISNLLAGDWRKLAAELGIADDDVRAIGQEYGDNPRQQALVMLKLWMKTQGPDATGNNLEKGLRSIHRDDIVNQCIYNLEIVTDDMERAVAKTRLDQSGFDTLQDELGRSRDSTLNRSPSSRKGSHFHDDHSDIENEKFLDETSPSPLPDREINHANHILGESNHIVAEPNHIVEETNHIVVESNHQEELEPKHEDVKPNYHEEISIHYEETPKNSHPEKEIVHHEIIEHSTPNSEIIIEHPTPNSEIITTTTTTTVKQHSNESNPNHSAIETSTTTTTTTNSPSKKSKKKNKKKIEPKALVSDFLSQEINTSSHQLVETPSPPSDTYPDDGTGWEKYHKTEGNGNVAWEFEAGEQEGGNNGEIGGGNSQKQELWRSPSLDAEMIINEDIEHETRWSKTRTDGDSGSESEREMKRSNSGNNNSSNGNTPRSRIPIPVSSSGSDVAVREGGTDSEEETTNNGANLTHENSAQNIQELVSHNKS</sequence>
<dbReference type="PANTHER" id="PTHR24123:SF141">
    <property type="entry name" value="ANKYRIN 2, ISOFORM U"/>
    <property type="match status" value="1"/>
</dbReference>
<feature type="repeat" description="ANK" evidence="9">
    <location>
        <begin position="700"/>
        <end position="732"/>
    </location>
</feature>
<dbReference type="SMART" id="SM00218">
    <property type="entry name" value="ZU5"/>
    <property type="match status" value="1"/>
</dbReference>
<dbReference type="PROSITE" id="PS51145">
    <property type="entry name" value="ZU5"/>
    <property type="match status" value="2"/>
</dbReference>
<dbReference type="Gene3D" id="2.60.40.2660">
    <property type="match status" value="1"/>
</dbReference>
<feature type="compositionally biased region" description="Polar residues" evidence="10">
    <location>
        <begin position="1742"/>
        <end position="1757"/>
    </location>
</feature>
<keyword evidence="6 9" id="KW-0040">ANK repeat</keyword>
<dbReference type="PANTHER" id="PTHR24123">
    <property type="entry name" value="ANKYRIN REPEAT-CONTAINING"/>
    <property type="match status" value="1"/>
</dbReference>
<dbReference type="GO" id="GO:0007165">
    <property type="term" value="P:signal transduction"/>
    <property type="evidence" value="ECO:0007669"/>
    <property type="project" value="InterPro"/>
</dbReference>
<feature type="repeat" description="ANK" evidence="9">
    <location>
        <begin position="337"/>
        <end position="369"/>
    </location>
</feature>
<evidence type="ECO:0000256" key="6">
    <source>
        <dbReference type="ARBA" id="ARBA00023043"/>
    </source>
</evidence>
<keyword evidence="5" id="KW-0677">Repeat</keyword>
<keyword evidence="4" id="KW-0597">Phosphoprotein</keyword>
<feature type="repeat" description="ANK" evidence="9">
    <location>
        <begin position="667"/>
        <end position="699"/>
    </location>
</feature>
<feature type="region of interest" description="Disordered" evidence="10">
    <location>
        <begin position="1841"/>
        <end position="1967"/>
    </location>
</feature>